<organism evidence="2 3">
    <name type="scientific">Janthinobacterium fluminis</name>
    <dbReference type="NCBI Taxonomy" id="2987524"/>
    <lineage>
        <taxon>Bacteria</taxon>
        <taxon>Pseudomonadati</taxon>
        <taxon>Pseudomonadota</taxon>
        <taxon>Betaproteobacteria</taxon>
        <taxon>Burkholderiales</taxon>
        <taxon>Oxalobacteraceae</taxon>
        <taxon>Janthinobacterium</taxon>
    </lineage>
</organism>
<protein>
    <recommendedName>
        <fullName evidence="4">Transporter</fullName>
    </recommendedName>
</protein>
<dbReference type="EMBL" id="JAQQXR010000005">
    <property type="protein sequence ID" value="MDC8758670.1"/>
    <property type="molecule type" value="Genomic_DNA"/>
</dbReference>
<feature type="transmembrane region" description="Helical" evidence="1">
    <location>
        <begin position="41"/>
        <end position="62"/>
    </location>
</feature>
<sequence length="125" mass="13887">MGKVILEKLFLSVFLFFSITFLLFSLAPVFPEELALLDNFASVGIAIFYNALILLAAVLLWGRKYENLRELRNSVFKICAVLLFFSGVLTLFFVPEDHALAVLIIAFGAVLLVRSNASGNADVKR</sequence>
<keyword evidence="3" id="KW-1185">Reference proteome</keyword>
<comment type="caution">
    <text evidence="2">The sequence shown here is derived from an EMBL/GenBank/DDBJ whole genome shotgun (WGS) entry which is preliminary data.</text>
</comment>
<keyword evidence="1" id="KW-1133">Transmembrane helix</keyword>
<evidence type="ECO:0000313" key="2">
    <source>
        <dbReference type="EMBL" id="MDC8758670.1"/>
    </source>
</evidence>
<evidence type="ECO:0000256" key="1">
    <source>
        <dbReference type="SAM" id="Phobius"/>
    </source>
</evidence>
<reference evidence="2 3" key="1">
    <citation type="submission" date="2022-10" db="EMBL/GenBank/DDBJ databases">
        <title>Janthinobacterium sp. hw3 Genome sequencing.</title>
        <authorList>
            <person name="Park S."/>
        </authorList>
    </citation>
    <scope>NUCLEOTIDE SEQUENCE [LARGE SCALE GENOMIC DNA]</scope>
    <source>
        <strain evidence="3">hw3</strain>
    </source>
</reference>
<evidence type="ECO:0008006" key="4">
    <source>
        <dbReference type="Google" id="ProtNLM"/>
    </source>
</evidence>
<dbReference type="RefSeq" id="WP_273671394.1">
    <property type="nucleotide sequence ID" value="NZ_JAQQXR010000005.1"/>
</dbReference>
<keyword evidence="1" id="KW-0812">Transmembrane</keyword>
<accession>A0ABT5K1X4</accession>
<gene>
    <name evidence="2" type="ORF">OIK44_13890</name>
</gene>
<keyword evidence="1" id="KW-0472">Membrane</keyword>
<proteinExistence type="predicted"/>
<feature type="transmembrane region" description="Helical" evidence="1">
    <location>
        <begin position="74"/>
        <end position="93"/>
    </location>
</feature>
<dbReference type="Proteomes" id="UP001221208">
    <property type="component" value="Unassembled WGS sequence"/>
</dbReference>
<evidence type="ECO:0000313" key="3">
    <source>
        <dbReference type="Proteomes" id="UP001221208"/>
    </source>
</evidence>
<feature type="transmembrane region" description="Helical" evidence="1">
    <location>
        <begin position="99"/>
        <end position="117"/>
    </location>
</feature>
<name>A0ABT5K1X4_9BURK</name>